<keyword evidence="12" id="KW-1185">Reference proteome</keyword>
<dbReference type="RefSeq" id="WP_184296056.1">
    <property type="nucleotide sequence ID" value="NZ_JACHLP010000001.1"/>
</dbReference>
<keyword evidence="2" id="KW-0813">Transport</keyword>
<dbReference type="PANTHER" id="PTHR30561:SF0">
    <property type="entry name" value="GUANIDINIUM EXPORTER"/>
    <property type="match status" value="1"/>
</dbReference>
<keyword evidence="4 9" id="KW-0812">Transmembrane</keyword>
<sequence>MSQTTAWIYLLLAGVCEIGWPLGFKISQQAEYRVSGIVAAVASMGLSGWLLWMAQREIPIGTAYAVWTGIGGAGTFLIGVMFFGDAATLWRFLGVAMIVGGVVTLKLAH</sequence>
<dbReference type="AlphaFoldDB" id="A0A840L7D3"/>
<keyword evidence="5 10" id="KW-1133">Transmembrane helix</keyword>
<feature type="transmembrane region" description="Helical" evidence="10">
    <location>
        <begin position="32"/>
        <end position="52"/>
    </location>
</feature>
<evidence type="ECO:0000256" key="3">
    <source>
        <dbReference type="ARBA" id="ARBA00022475"/>
    </source>
</evidence>
<evidence type="ECO:0000256" key="10">
    <source>
        <dbReference type="SAM" id="Phobius"/>
    </source>
</evidence>
<evidence type="ECO:0000256" key="7">
    <source>
        <dbReference type="ARBA" id="ARBA00038151"/>
    </source>
</evidence>
<reference evidence="11 12" key="1">
    <citation type="submission" date="2020-08" db="EMBL/GenBank/DDBJ databases">
        <title>Functional genomics of gut bacteria from endangered species of beetles.</title>
        <authorList>
            <person name="Carlos-Shanley C."/>
        </authorList>
    </citation>
    <scope>NUCLEOTIDE SEQUENCE [LARGE SCALE GENOMIC DNA]</scope>
    <source>
        <strain evidence="11 12">S00239</strain>
    </source>
</reference>
<evidence type="ECO:0000256" key="1">
    <source>
        <dbReference type="ARBA" id="ARBA00004651"/>
    </source>
</evidence>
<dbReference type="Pfam" id="PF00893">
    <property type="entry name" value="Multi_Drug_Res"/>
    <property type="match status" value="1"/>
</dbReference>
<keyword evidence="3" id="KW-1003">Cell membrane</keyword>
<comment type="subcellular location">
    <subcellularLocation>
        <location evidence="1 9">Cell membrane</location>
        <topology evidence="1 9">Multi-pass membrane protein</topology>
    </subcellularLocation>
</comment>
<proteinExistence type="inferred from homology"/>
<dbReference type="Gene3D" id="1.10.3730.20">
    <property type="match status" value="1"/>
</dbReference>
<dbReference type="InterPro" id="IPR037185">
    <property type="entry name" value="EmrE-like"/>
</dbReference>
<dbReference type="InterPro" id="IPR000390">
    <property type="entry name" value="Small_drug/metabolite_transptr"/>
</dbReference>
<dbReference type="EMBL" id="JACHLP010000001">
    <property type="protein sequence ID" value="MBB4842128.1"/>
    <property type="molecule type" value="Genomic_DNA"/>
</dbReference>
<evidence type="ECO:0000256" key="9">
    <source>
        <dbReference type="RuleBase" id="RU003942"/>
    </source>
</evidence>
<feature type="transmembrane region" description="Helical" evidence="10">
    <location>
        <begin position="64"/>
        <end position="83"/>
    </location>
</feature>
<organism evidence="11 12">
    <name type="scientific">Roseateles oligotrophus</name>
    <dbReference type="NCBI Taxonomy" id="1769250"/>
    <lineage>
        <taxon>Bacteria</taxon>
        <taxon>Pseudomonadati</taxon>
        <taxon>Pseudomonadota</taxon>
        <taxon>Betaproteobacteria</taxon>
        <taxon>Burkholderiales</taxon>
        <taxon>Sphaerotilaceae</taxon>
        <taxon>Roseateles</taxon>
    </lineage>
</organism>
<evidence type="ECO:0000256" key="8">
    <source>
        <dbReference type="ARBA" id="ARBA00039168"/>
    </source>
</evidence>
<feature type="transmembrane region" description="Helical" evidence="10">
    <location>
        <begin position="89"/>
        <end position="108"/>
    </location>
</feature>
<evidence type="ECO:0000256" key="5">
    <source>
        <dbReference type="ARBA" id="ARBA00022989"/>
    </source>
</evidence>
<dbReference type="PANTHER" id="PTHR30561">
    <property type="entry name" value="SMR FAMILY PROTON-DEPENDENT DRUG EFFLUX TRANSPORTER SUGE"/>
    <property type="match status" value="1"/>
</dbReference>
<comment type="similarity">
    <text evidence="7">Belongs to the drug/metabolite transporter (DMT) superfamily. Small multidrug resistance (SMR) (TC 2.A.7.1) family. Gdx/SugE subfamily.</text>
</comment>
<evidence type="ECO:0000256" key="4">
    <source>
        <dbReference type="ARBA" id="ARBA00022692"/>
    </source>
</evidence>
<comment type="caution">
    <text evidence="11">The sequence shown here is derived from an EMBL/GenBank/DDBJ whole genome shotgun (WGS) entry which is preliminary data.</text>
</comment>
<feature type="transmembrane region" description="Helical" evidence="10">
    <location>
        <begin position="7"/>
        <end position="26"/>
    </location>
</feature>
<dbReference type="SUPFAM" id="SSF103481">
    <property type="entry name" value="Multidrug resistance efflux transporter EmrE"/>
    <property type="match status" value="1"/>
</dbReference>
<keyword evidence="6 10" id="KW-0472">Membrane</keyword>
<name>A0A840L7D3_9BURK</name>
<protein>
    <recommendedName>
        <fullName evidence="8">Guanidinium exporter</fullName>
    </recommendedName>
</protein>
<dbReference type="InterPro" id="IPR045324">
    <property type="entry name" value="Small_multidrug_res"/>
</dbReference>
<evidence type="ECO:0000256" key="2">
    <source>
        <dbReference type="ARBA" id="ARBA00022448"/>
    </source>
</evidence>
<evidence type="ECO:0000256" key="6">
    <source>
        <dbReference type="ARBA" id="ARBA00023136"/>
    </source>
</evidence>
<dbReference type="GO" id="GO:0022857">
    <property type="term" value="F:transmembrane transporter activity"/>
    <property type="evidence" value="ECO:0007669"/>
    <property type="project" value="InterPro"/>
</dbReference>
<evidence type="ECO:0000313" key="11">
    <source>
        <dbReference type="EMBL" id="MBB4842128.1"/>
    </source>
</evidence>
<accession>A0A840L7D3</accession>
<gene>
    <name evidence="11" type="ORF">HNP55_000623</name>
</gene>
<evidence type="ECO:0000313" key="12">
    <source>
        <dbReference type="Proteomes" id="UP000562027"/>
    </source>
</evidence>
<dbReference type="Proteomes" id="UP000562027">
    <property type="component" value="Unassembled WGS sequence"/>
</dbReference>
<dbReference type="GO" id="GO:0005886">
    <property type="term" value="C:plasma membrane"/>
    <property type="evidence" value="ECO:0007669"/>
    <property type="project" value="UniProtKB-SubCell"/>
</dbReference>